<dbReference type="SUPFAM" id="SSF55729">
    <property type="entry name" value="Acyl-CoA N-acyltransferases (Nat)"/>
    <property type="match status" value="1"/>
</dbReference>
<dbReference type="Gene3D" id="3.40.630.30">
    <property type="match status" value="1"/>
</dbReference>
<evidence type="ECO:0000259" key="1">
    <source>
        <dbReference type="PROSITE" id="PS51186"/>
    </source>
</evidence>
<dbReference type="InterPro" id="IPR016181">
    <property type="entry name" value="Acyl_CoA_acyltransferase"/>
</dbReference>
<dbReference type="GO" id="GO:0016747">
    <property type="term" value="F:acyltransferase activity, transferring groups other than amino-acyl groups"/>
    <property type="evidence" value="ECO:0007669"/>
    <property type="project" value="InterPro"/>
</dbReference>
<evidence type="ECO:0000313" key="3">
    <source>
        <dbReference type="Proteomes" id="UP000178323"/>
    </source>
</evidence>
<gene>
    <name evidence="2" type="ORF">A2Y83_01570</name>
</gene>
<dbReference type="AlphaFoldDB" id="A0A1F5S5Y8"/>
<dbReference type="Proteomes" id="UP000178323">
    <property type="component" value="Unassembled WGS sequence"/>
</dbReference>
<reference evidence="2 3" key="1">
    <citation type="journal article" date="2016" name="Nat. Commun.">
        <title>Thousands of microbial genomes shed light on interconnected biogeochemical processes in an aquifer system.</title>
        <authorList>
            <person name="Anantharaman K."/>
            <person name="Brown C.T."/>
            <person name="Hug L.A."/>
            <person name="Sharon I."/>
            <person name="Castelle C.J."/>
            <person name="Probst A.J."/>
            <person name="Thomas B.C."/>
            <person name="Singh A."/>
            <person name="Wilkins M.J."/>
            <person name="Karaoz U."/>
            <person name="Brodie E.L."/>
            <person name="Williams K.H."/>
            <person name="Hubbard S.S."/>
            <person name="Banfield J.F."/>
        </authorList>
    </citation>
    <scope>NUCLEOTIDE SEQUENCE [LARGE SCALE GENOMIC DNA]</scope>
</reference>
<protein>
    <recommendedName>
        <fullName evidence="1">N-acetyltransferase domain-containing protein</fullName>
    </recommendedName>
</protein>
<organism evidence="2 3">
    <name type="scientific">Candidatus Falkowbacteria bacterium RBG_13_39_14</name>
    <dbReference type="NCBI Taxonomy" id="1797985"/>
    <lineage>
        <taxon>Bacteria</taxon>
        <taxon>Candidatus Falkowiibacteriota</taxon>
    </lineage>
</organism>
<name>A0A1F5S5Y8_9BACT</name>
<dbReference type="EMBL" id="MFFS01000045">
    <property type="protein sequence ID" value="OGF21972.1"/>
    <property type="molecule type" value="Genomic_DNA"/>
</dbReference>
<proteinExistence type="predicted"/>
<evidence type="ECO:0000313" key="2">
    <source>
        <dbReference type="EMBL" id="OGF21972.1"/>
    </source>
</evidence>
<dbReference type="PROSITE" id="PS51186">
    <property type="entry name" value="GNAT"/>
    <property type="match status" value="1"/>
</dbReference>
<accession>A0A1F5S5Y8</accession>
<dbReference type="InterPro" id="IPR000182">
    <property type="entry name" value="GNAT_dom"/>
</dbReference>
<dbReference type="STRING" id="1797985.A2Y83_01570"/>
<comment type="caution">
    <text evidence="2">The sequence shown here is derived from an EMBL/GenBank/DDBJ whole genome shotgun (WGS) entry which is preliminary data.</text>
</comment>
<sequence length="217" mass="24775">MGIAFFSEYVGGDKAGVKKIISKLENRKIETTLLASFLKSLKEQGKDFNFESLKDFELEIKDVLNEEEKEQILKMSEENWEKQLPAVKNIVVEGVEKSFEADNQEWHLLKHQGKIAGCFQFERLPNGNLYWGTVNIADELQGMRLGDGMFEIVKRRGEKENIEATVSLRLPVGCYYVEKLGFVIDGFIDDYYETGEPFFTIRLNASKDKGGKGGERI</sequence>
<feature type="domain" description="N-acetyltransferase" evidence="1">
    <location>
        <begin position="58"/>
        <end position="206"/>
    </location>
</feature>